<dbReference type="EMBL" id="LN853388">
    <property type="protein sequence ID" value="CRY95814.1"/>
    <property type="molecule type" value="Genomic_DNA"/>
</dbReference>
<protein>
    <recommendedName>
        <fullName evidence="1">RepB-like DNA primase domain-containing protein</fullName>
    </recommendedName>
</protein>
<dbReference type="InterPro" id="IPR039459">
    <property type="entry name" value="RepB-like_DNA_primase_dom"/>
</dbReference>
<dbReference type="AlphaFoldDB" id="A0A0H5Q351"/>
<proteinExistence type="predicted"/>
<evidence type="ECO:0000313" key="2">
    <source>
        <dbReference type="EMBL" id="CRY95814.1"/>
    </source>
</evidence>
<evidence type="ECO:0000259" key="1">
    <source>
        <dbReference type="Pfam" id="PF16793"/>
    </source>
</evidence>
<reference evidence="2" key="2">
    <citation type="submission" date="2015-07" db="EMBL/GenBank/DDBJ databases">
        <title>Plasmids, circular viruses and viroids from rat gut.</title>
        <authorList>
            <person name="Jorgensen T.J."/>
            <person name="Hansen M.A."/>
            <person name="Xu Z."/>
            <person name="Tabak M.A."/>
            <person name="Sorensen S.J."/>
            <person name="Hansen L.H."/>
        </authorList>
    </citation>
    <scope>NUCLEOTIDE SEQUENCE</scope>
    <source>
        <plasmid evidence="2">pRGFK0779</plasmid>
    </source>
</reference>
<feature type="domain" description="RepB-like DNA primase" evidence="1">
    <location>
        <begin position="159"/>
        <end position="248"/>
    </location>
</feature>
<sequence length="438" mass="50234">MAYTKDFLDSLRKICVGDVFAALGIDPVQTRGGKPVKTAFDACFCAGMTYVEAQDFLANHFSDFLEADTVRKRAAKMVEGRSFTSSRIKSIAQEIALFMAALGVDALTVETNISESLKQTDDIYNFFQEGMSFDSISKRLNILAKLSMSGKPGVAPVGIYCQPIYPDDKIGIMIDDVHGDIIERYKPTVLLQTSVQGKPQAFYVVNRKYKLSFYNYVASKLNEKYGDIAVKSTSHSTRLPGFYNQKRAEPSQVKVLSYAIDSSQFEQFVETFMDDYTKDIEKNGYIISSDKPSFLGESDLRRIYKYIERFCAKENIDKREKKSIFAESLMRFNELYSRELNYVSYPEGLKEIGRRELTKLMLKYHGDDFDRSRADYHIARMLYMNGANIDEVYSYLIDNLLQKNMDINKVERIRSERELKRQAKRLAVKACPVWSMKV</sequence>
<accession>A0A0H5Q351</accession>
<dbReference type="Gene3D" id="3.30.70.1790">
    <property type="entry name" value="RepB DNA-primase, N-terminal domain"/>
    <property type="match status" value="1"/>
</dbReference>
<name>A0A0H5Q351_9ZZZZ</name>
<dbReference type="Pfam" id="PF16793">
    <property type="entry name" value="RepB_primase"/>
    <property type="match status" value="1"/>
</dbReference>
<organism evidence="2">
    <name type="scientific">uncultured prokaryote</name>
    <dbReference type="NCBI Taxonomy" id="198431"/>
    <lineage>
        <taxon>unclassified sequences</taxon>
        <taxon>environmental samples</taxon>
    </lineage>
</organism>
<keyword evidence="2" id="KW-0614">Plasmid</keyword>
<geneLocation type="plasmid" evidence="2">
    <name>pRGFK0779</name>
</geneLocation>
<reference evidence="2" key="1">
    <citation type="submission" date="2015-06" db="EMBL/GenBank/DDBJ databases">
        <authorList>
            <person name="Joergensen T."/>
        </authorList>
    </citation>
    <scope>NUCLEOTIDE SEQUENCE</scope>
    <source>
        <plasmid evidence="2">pRGFK0779</plasmid>
    </source>
</reference>